<keyword evidence="1" id="KW-0472">Membrane</keyword>
<protein>
    <submittedName>
        <fullName evidence="2">Uncharacterized protein</fullName>
    </submittedName>
</protein>
<keyword evidence="1" id="KW-0812">Transmembrane</keyword>
<keyword evidence="1" id="KW-1133">Transmembrane helix</keyword>
<feature type="transmembrane region" description="Helical" evidence="1">
    <location>
        <begin position="70"/>
        <end position="95"/>
    </location>
</feature>
<accession>A0A501WVY1</accession>
<evidence type="ECO:0000313" key="3">
    <source>
        <dbReference type="Proteomes" id="UP000319255"/>
    </source>
</evidence>
<dbReference type="AlphaFoldDB" id="A0A501WVY1"/>
<dbReference type="EMBL" id="VFRP01000003">
    <property type="protein sequence ID" value="TPE52580.1"/>
    <property type="molecule type" value="Genomic_DNA"/>
</dbReference>
<evidence type="ECO:0000256" key="1">
    <source>
        <dbReference type="SAM" id="Phobius"/>
    </source>
</evidence>
<name>A0A501WVY1_9RHOB</name>
<evidence type="ECO:0000313" key="2">
    <source>
        <dbReference type="EMBL" id="TPE52580.1"/>
    </source>
</evidence>
<keyword evidence="3" id="KW-1185">Reference proteome</keyword>
<comment type="caution">
    <text evidence="2">The sequence shown here is derived from an EMBL/GenBank/DDBJ whole genome shotgun (WGS) entry which is preliminary data.</text>
</comment>
<proteinExistence type="predicted"/>
<dbReference type="Proteomes" id="UP000319255">
    <property type="component" value="Unassembled WGS sequence"/>
</dbReference>
<sequence>MFFRNAPLGRIDSNLIATLAGVTAVDRTVRLVAQVADPGSLALAARRFVEVEVLRFAFDGGEVFVTVTDLIALGTAGIVLVRFGAWLLAPLAGLLRR</sequence>
<organism evidence="2 3">
    <name type="scientific">Amaricoccus solimangrovi</name>
    <dbReference type="NCBI Taxonomy" id="2589815"/>
    <lineage>
        <taxon>Bacteria</taxon>
        <taxon>Pseudomonadati</taxon>
        <taxon>Pseudomonadota</taxon>
        <taxon>Alphaproteobacteria</taxon>
        <taxon>Rhodobacterales</taxon>
        <taxon>Paracoccaceae</taxon>
        <taxon>Amaricoccus</taxon>
    </lineage>
</organism>
<gene>
    <name evidence="2" type="ORF">FJM51_05220</name>
</gene>
<dbReference type="RefSeq" id="WP_140453063.1">
    <property type="nucleotide sequence ID" value="NZ_VFRP01000003.1"/>
</dbReference>
<reference evidence="2 3" key="1">
    <citation type="submission" date="2019-06" db="EMBL/GenBank/DDBJ databases">
        <title>A novel bacterium of genus Amaricoccus, isolated from marine sediment.</title>
        <authorList>
            <person name="Huang H."/>
            <person name="Mo K."/>
            <person name="Hu Y."/>
        </authorList>
    </citation>
    <scope>NUCLEOTIDE SEQUENCE [LARGE SCALE GENOMIC DNA]</scope>
    <source>
        <strain evidence="2 3">HB172011</strain>
    </source>
</reference>